<accession>A0A9D4V313</accession>
<evidence type="ECO:0000313" key="2">
    <source>
        <dbReference type="EMBL" id="KAI5078392.1"/>
    </source>
</evidence>
<dbReference type="EMBL" id="JABFUD020000006">
    <property type="protein sequence ID" value="KAI5078392.1"/>
    <property type="molecule type" value="Genomic_DNA"/>
</dbReference>
<proteinExistence type="predicted"/>
<name>A0A9D4V313_ADICA</name>
<evidence type="ECO:0000256" key="1">
    <source>
        <dbReference type="SAM" id="MobiDB-lite"/>
    </source>
</evidence>
<organism evidence="2 3">
    <name type="scientific">Adiantum capillus-veneris</name>
    <name type="common">Maidenhair fern</name>
    <dbReference type="NCBI Taxonomy" id="13818"/>
    <lineage>
        <taxon>Eukaryota</taxon>
        <taxon>Viridiplantae</taxon>
        <taxon>Streptophyta</taxon>
        <taxon>Embryophyta</taxon>
        <taxon>Tracheophyta</taxon>
        <taxon>Polypodiopsida</taxon>
        <taxon>Polypodiidae</taxon>
        <taxon>Polypodiales</taxon>
        <taxon>Pteridineae</taxon>
        <taxon>Pteridaceae</taxon>
        <taxon>Vittarioideae</taxon>
        <taxon>Adiantum</taxon>
    </lineage>
</organism>
<protein>
    <submittedName>
        <fullName evidence="2">Uncharacterized protein</fullName>
    </submittedName>
</protein>
<feature type="region of interest" description="Disordered" evidence="1">
    <location>
        <begin position="1"/>
        <end position="51"/>
    </location>
</feature>
<dbReference type="Proteomes" id="UP000886520">
    <property type="component" value="Chromosome 6"/>
</dbReference>
<sequence length="120" mass="13022">MLKNKNESKLQSIEKVAPDGGGLHMERKGEPPLAGGALLQPGTASSPGIEGEVLDCTRREGCNKVCRSKAKLTESHRRQIVMEEGGHLNAVEANDTQDMFEGVEEDVIERLKAILPTDLD</sequence>
<reference evidence="2" key="1">
    <citation type="submission" date="2021-01" db="EMBL/GenBank/DDBJ databases">
        <title>Adiantum capillus-veneris genome.</title>
        <authorList>
            <person name="Fang Y."/>
            <person name="Liao Q."/>
        </authorList>
    </citation>
    <scope>NUCLEOTIDE SEQUENCE</scope>
    <source>
        <strain evidence="2">H3</strain>
        <tissue evidence="2">Leaf</tissue>
    </source>
</reference>
<gene>
    <name evidence="2" type="ORF">GOP47_0006063</name>
</gene>
<evidence type="ECO:0000313" key="3">
    <source>
        <dbReference type="Proteomes" id="UP000886520"/>
    </source>
</evidence>
<dbReference type="AlphaFoldDB" id="A0A9D4V313"/>
<keyword evidence="3" id="KW-1185">Reference proteome</keyword>
<comment type="caution">
    <text evidence="2">The sequence shown here is derived from an EMBL/GenBank/DDBJ whole genome shotgun (WGS) entry which is preliminary data.</text>
</comment>